<comment type="function">
    <text evidence="7">May be involved in the degradation of misfolded endoplasmic reticulum (ER) luminal proteins.</text>
</comment>
<dbReference type="SUPFAM" id="SSF144091">
    <property type="entry name" value="Rhomboid-like"/>
    <property type="match status" value="1"/>
</dbReference>
<evidence type="ECO:0000256" key="7">
    <source>
        <dbReference type="RuleBase" id="RU363059"/>
    </source>
</evidence>
<comment type="subcellular location">
    <subcellularLocation>
        <location evidence="1 7">Endoplasmic reticulum membrane</location>
        <topology evidence="1 7">Multi-pass membrane protein</topology>
    </subcellularLocation>
</comment>
<dbReference type="FunFam" id="1.20.1540.10:FF:000016">
    <property type="entry name" value="Derlin"/>
    <property type="match status" value="1"/>
</dbReference>
<feature type="transmembrane region" description="Helical" evidence="7">
    <location>
        <begin position="92"/>
        <end position="109"/>
    </location>
</feature>
<keyword evidence="6 7" id="KW-0472">Membrane</keyword>
<evidence type="ECO:0000313" key="9">
    <source>
        <dbReference type="EMBL" id="OSX73621.1"/>
    </source>
</evidence>
<feature type="transmembrane region" description="Helical" evidence="7">
    <location>
        <begin position="176"/>
        <end position="197"/>
    </location>
</feature>
<evidence type="ECO:0000256" key="2">
    <source>
        <dbReference type="ARBA" id="ARBA00008917"/>
    </source>
</evidence>
<feature type="transmembrane region" description="Helical" evidence="7">
    <location>
        <begin position="152"/>
        <end position="170"/>
    </location>
</feature>
<dbReference type="GO" id="GO:0051603">
    <property type="term" value="P:proteolysis involved in protein catabolic process"/>
    <property type="evidence" value="ECO:0007669"/>
    <property type="project" value="UniProtKB-ARBA"/>
</dbReference>
<evidence type="ECO:0000256" key="6">
    <source>
        <dbReference type="ARBA" id="ARBA00023136"/>
    </source>
</evidence>
<dbReference type="GO" id="GO:0005789">
    <property type="term" value="C:endoplasmic reticulum membrane"/>
    <property type="evidence" value="ECO:0007669"/>
    <property type="project" value="UniProtKB-SubCell"/>
</dbReference>
<organism evidence="9 10">
    <name type="scientific">Porphyra umbilicalis</name>
    <name type="common">Purple laver</name>
    <name type="synonym">Red alga</name>
    <dbReference type="NCBI Taxonomy" id="2786"/>
    <lineage>
        <taxon>Eukaryota</taxon>
        <taxon>Rhodophyta</taxon>
        <taxon>Bangiophyceae</taxon>
        <taxon>Bangiales</taxon>
        <taxon>Bangiaceae</taxon>
        <taxon>Porphyra</taxon>
    </lineage>
</organism>
<dbReference type="GO" id="GO:0033554">
    <property type="term" value="P:cellular response to stress"/>
    <property type="evidence" value="ECO:0007669"/>
    <property type="project" value="UniProtKB-ARBA"/>
</dbReference>
<evidence type="ECO:0000256" key="4">
    <source>
        <dbReference type="ARBA" id="ARBA00022824"/>
    </source>
</evidence>
<name>A0A1X6NYC6_PORUM</name>
<feature type="transmembrane region" description="Helical" evidence="7">
    <location>
        <begin position="58"/>
        <end position="80"/>
    </location>
</feature>
<dbReference type="EMBL" id="KV918985">
    <property type="protein sequence ID" value="OSX73621.1"/>
    <property type="molecule type" value="Genomic_DNA"/>
</dbReference>
<dbReference type="Proteomes" id="UP000218209">
    <property type="component" value="Unassembled WGS sequence"/>
</dbReference>
<keyword evidence="10" id="KW-1185">Reference proteome</keyword>
<dbReference type="AlphaFoldDB" id="A0A1X6NYC6"/>
<evidence type="ECO:0000256" key="3">
    <source>
        <dbReference type="ARBA" id="ARBA00022692"/>
    </source>
</evidence>
<proteinExistence type="inferred from homology"/>
<feature type="region of interest" description="Disordered" evidence="8">
    <location>
        <begin position="239"/>
        <end position="316"/>
    </location>
</feature>
<accession>A0A1X6NYC6</accession>
<dbReference type="PANTHER" id="PTHR11009">
    <property type="entry name" value="DER1-LIKE PROTEIN, DERLIN"/>
    <property type="match status" value="1"/>
</dbReference>
<evidence type="ECO:0000256" key="8">
    <source>
        <dbReference type="SAM" id="MobiDB-lite"/>
    </source>
</evidence>
<reference evidence="9 10" key="1">
    <citation type="submission" date="2017-03" db="EMBL/GenBank/DDBJ databases">
        <title>WGS assembly of Porphyra umbilicalis.</title>
        <authorList>
            <person name="Brawley S.H."/>
            <person name="Blouin N.A."/>
            <person name="Ficko-Blean E."/>
            <person name="Wheeler G.L."/>
            <person name="Lohr M."/>
            <person name="Goodson H.V."/>
            <person name="Jenkins J.W."/>
            <person name="Blaby-Haas C.E."/>
            <person name="Helliwell K.E."/>
            <person name="Chan C."/>
            <person name="Marriage T."/>
            <person name="Bhattacharya D."/>
            <person name="Klein A.S."/>
            <person name="Badis Y."/>
            <person name="Brodie J."/>
            <person name="Cao Y."/>
            <person name="Collen J."/>
            <person name="Dittami S.M."/>
            <person name="Gachon C.M."/>
            <person name="Green B.R."/>
            <person name="Karpowicz S."/>
            <person name="Kim J.W."/>
            <person name="Kudahl U."/>
            <person name="Lin S."/>
            <person name="Michel G."/>
            <person name="Mittag M."/>
            <person name="Olson B.J."/>
            <person name="Pangilinan J."/>
            <person name="Peng Y."/>
            <person name="Qiu H."/>
            <person name="Shu S."/>
            <person name="Singer J.T."/>
            <person name="Smith A.G."/>
            <person name="Sprecher B.N."/>
            <person name="Wagner V."/>
            <person name="Wang W."/>
            <person name="Wang Z.-Y."/>
            <person name="Yan J."/>
            <person name="Yarish C."/>
            <person name="Zoeuner-Riek S."/>
            <person name="Zhuang Y."/>
            <person name="Zou Y."/>
            <person name="Lindquist E.A."/>
            <person name="Grimwood J."/>
            <person name="Barry K."/>
            <person name="Rokhsar D.S."/>
            <person name="Schmutz J."/>
            <person name="Stiller J.W."/>
            <person name="Grossman A.R."/>
            <person name="Prochnik S.E."/>
        </authorList>
    </citation>
    <scope>NUCLEOTIDE SEQUENCE [LARGE SCALE GENOMIC DNA]</scope>
    <source>
        <strain evidence="9">4086291</strain>
    </source>
</reference>
<dbReference type="OrthoDB" id="1716531at2759"/>
<feature type="compositionally biased region" description="Low complexity" evidence="8">
    <location>
        <begin position="291"/>
        <end position="303"/>
    </location>
</feature>
<sequence>MSLIEEWYKSMPPVTRTYITLAVLTTASVGLDQISPYKLYINWDSVVRLHQFWRLATAFLYFGSFGLDFLFHMFFLYRYCKLLELNAFRGRTADFAMMLFFGAAFLLAISPAAPSILFLGPSLTFMMVYVWARRNEHQAMNFLGLFNFRAPYLPWVLLGFSVLLGSPPVIDLMGILAGHVYYFLVDVYPVMVGIHLLRTPRLLVWAVGGAGGEDAEREAREAREAEAVADAAEAAAVAAAAAPPPGGDAPPVGDAPPAGGGGGGGGAADGDGGGGGGGGDGPAARPPPAPAAGAAGAAGAAPGLRQRAVATGGAGE</sequence>
<evidence type="ECO:0000313" key="10">
    <source>
        <dbReference type="Proteomes" id="UP000218209"/>
    </source>
</evidence>
<keyword evidence="3 7" id="KW-0812">Transmembrane</keyword>
<evidence type="ECO:0000256" key="5">
    <source>
        <dbReference type="ARBA" id="ARBA00022989"/>
    </source>
</evidence>
<gene>
    <name evidence="9" type="ORF">BU14_0333s0010</name>
</gene>
<feature type="compositionally biased region" description="Gly residues" evidence="8">
    <location>
        <begin position="258"/>
        <end position="281"/>
    </location>
</feature>
<dbReference type="InterPro" id="IPR035952">
    <property type="entry name" value="Rhomboid-like_sf"/>
</dbReference>
<protein>
    <recommendedName>
        <fullName evidence="7">Derlin</fullName>
    </recommendedName>
</protein>
<dbReference type="InterPro" id="IPR007599">
    <property type="entry name" value="DER1"/>
</dbReference>
<comment type="similarity">
    <text evidence="2 7">Belongs to the derlin family.</text>
</comment>
<keyword evidence="5 7" id="KW-1133">Transmembrane helix</keyword>
<keyword evidence="4 7" id="KW-0256">Endoplasmic reticulum</keyword>
<evidence type="ECO:0000256" key="1">
    <source>
        <dbReference type="ARBA" id="ARBA00004477"/>
    </source>
</evidence>
<dbReference type="Pfam" id="PF04511">
    <property type="entry name" value="DER1"/>
    <property type="match status" value="1"/>
</dbReference>